<name>A0A1W1UJ44_9DEIO</name>
<evidence type="ECO:0000259" key="1">
    <source>
        <dbReference type="Pfam" id="PF09722"/>
    </source>
</evidence>
<protein>
    <recommendedName>
        <fullName evidence="1">Antitoxin Xre/MbcA/ParS-like toxin-binding domain-containing protein</fullName>
    </recommendedName>
</protein>
<feature type="domain" description="Antitoxin Xre/MbcA/ParS-like toxin-binding" evidence="1">
    <location>
        <begin position="4"/>
        <end position="44"/>
    </location>
</feature>
<evidence type="ECO:0000313" key="3">
    <source>
        <dbReference type="Proteomes" id="UP000192582"/>
    </source>
</evidence>
<dbReference type="OrthoDB" id="8595277at2"/>
<keyword evidence="3" id="KW-1185">Reference proteome</keyword>
<accession>A0A1W1UJ44</accession>
<dbReference type="InterPro" id="IPR024467">
    <property type="entry name" value="Xre/MbcA/ParS-like_toxin-bd"/>
</dbReference>
<gene>
    <name evidence="2" type="ORF">SAMN00790413_04461</name>
</gene>
<reference evidence="2 3" key="1">
    <citation type="submission" date="2017-04" db="EMBL/GenBank/DDBJ databases">
        <authorList>
            <person name="Afonso C.L."/>
            <person name="Miller P.J."/>
            <person name="Scott M.A."/>
            <person name="Spackman E."/>
            <person name="Goraichik I."/>
            <person name="Dimitrov K.M."/>
            <person name="Suarez D.L."/>
            <person name="Swayne D.E."/>
        </authorList>
    </citation>
    <scope>NUCLEOTIDE SEQUENCE [LARGE SCALE GENOMIC DNA]</scope>
    <source>
        <strain evidence="2 3">KR-140</strain>
    </source>
</reference>
<proteinExistence type="predicted"/>
<dbReference type="RefSeq" id="WP_084045849.1">
    <property type="nucleotide sequence ID" value="NZ_FWWU01000005.1"/>
</dbReference>
<dbReference type="Pfam" id="PF09722">
    <property type="entry name" value="Xre_MbcA_ParS_C"/>
    <property type="match status" value="1"/>
</dbReference>
<dbReference type="AlphaFoldDB" id="A0A1W1UJ44"/>
<dbReference type="Proteomes" id="UP000192582">
    <property type="component" value="Unassembled WGS sequence"/>
</dbReference>
<organism evidence="2 3">
    <name type="scientific">Deinococcus hopiensis KR-140</name>
    <dbReference type="NCBI Taxonomy" id="695939"/>
    <lineage>
        <taxon>Bacteria</taxon>
        <taxon>Thermotogati</taxon>
        <taxon>Deinococcota</taxon>
        <taxon>Deinococci</taxon>
        <taxon>Deinococcales</taxon>
        <taxon>Deinococcaceae</taxon>
        <taxon>Deinococcus</taxon>
    </lineage>
</organism>
<dbReference type="EMBL" id="FWWU01000005">
    <property type="protein sequence ID" value="SMB81097.1"/>
    <property type="molecule type" value="Genomic_DNA"/>
</dbReference>
<evidence type="ECO:0000313" key="2">
    <source>
        <dbReference type="EMBL" id="SMB81097.1"/>
    </source>
</evidence>
<sequence>MLGEDRTRGWLTQLNSHLDGKAPANLLRTETGGKRLSRYLKSLQNVTYG</sequence>